<sequence>MIELVLGGARSGKSRYAEQQALACGLPVVYIATAEAGDDEMHSRIQHHQQRRPAHWLTVEEPIALAKVISEYAGKQHCLLVDCLTLWLCNVLFDKQGNLQEQRYRQQADALCAALATGRQRVIMVSNEVGLGVVAADAMTRRFVDEAGFLHQKLAQISDKVVLVTAGLPQILKHV</sequence>
<evidence type="ECO:0000256" key="7">
    <source>
        <dbReference type="ARBA" id="ARBA00007490"/>
    </source>
</evidence>
<dbReference type="PANTHER" id="PTHR34848:SF1">
    <property type="entry name" value="BIFUNCTIONAL ADENOSYLCOBALAMIN BIOSYNTHESIS PROTEIN COBU"/>
    <property type="match status" value="1"/>
</dbReference>
<evidence type="ECO:0000256" key="9">
    <source>
        <dbReference type="ARBA" id="ARBA00022679"/>
    </source>
</evidence>
<evidence type="ECO:0000256" key="12">
    <source>
        <dbReference type="ARBA" id="ARBA00022840"/>
    </source>
</evidence>
<dbReference type="InterPro" id="IPR027417">
    <property type="entry name" value="P-loop_NTPase"/>
</dbReference>
<dbReference type="InterPro" id="IPR003203">
    <property type="entry name" value="CobU/CobP"/>
</dbReference>
<proteinExistence type="inferred from homology"/>
<dbReference type="NCBIfam" id="NF004469">
    <property type="entry name" value="PRK05800.1"/>
    <property type="match status" value="1"/>
</dbReference>
<evidence type="ECO:0000256" key="4">
    <source>
        <dbReference type="ARBA" id="ARBA00003889"/>
    </source>
</evidence>
<comment type="catalytic activity">
    <reaction evidence="1 14">
        <text>adenosylcob(III)inamide + ATP = adenosylcob(III)inamide phosphate + ADP + H(+)</text>
        <dbReference type="Rhea" id="RHEA:15769"/>
        <dbReference type="ChEBI" id="CHEBI:2480"/>
        <dbReference type="ChEBI" id="CHEBI:15378"/>
        <dbReference type="ChEBI" id="CHEBI:30616"/>
        <dbReference type="ChEBI" id="CHEBI:58502"/>
        <dbReference type="ChEBI" id="CHEBI:456216"/>
        <dbReference type="EC" id="2.7.1.156"/>
    </reaction>
</comment>
<dbReference type="Gene3D" id="3.40.50.300">
    <property type="entry name" value="P-loop containing nucleotide triphosphate hydrolases"/>
    <property type="match status" value="1"/>
</dbReference>
<evidence type="ECO:0000313" key="16">
    <source>
        <dbReference type="Proteomes" id="UP000652176"/>
    </source>
</evidence>
<keyword evidence="16" id="KW-1185">Reference proteome</keyword>
<evidence type="ECO:0000256" key="13">
    <source>
        <dbReference type="ARBA" id="ARBA00023134"/>
    </source>
</evidence>
<comment type="similarity">
    <text evidence="7 14">Belongs to the CobU/CobP family.</text>
</comment>
<dbReference type="PIRSF" id="PIRSF006135">
    <property type="entry name" value="CobU"/>
    <property type="match status" value="1"/>
</dbReference>
<gene>
    <name evidence="15" type="primary">cobU</name>
    <name evidence="15" type="ORF">IE877_22125</name>
</gene>
<dbReference type="Proteomes" id="UP000652176">
    <property type="component" value="Unassembled WGS sequence"/>
</dbReference>
<keyword evidence="10 14" id="KW-0547">Nucleotide-binding</keyword>
<dbReference type="EMBL" id="JACXSS010000001">
    <property type="protein sequence ID" value="MBD9358541.1"/>
    <property type="molecule type" value="Genomic_DNA"/>
</dbReference>
<dbReference type="CDD" id="cd00544">
    <property type="entry name" value="CobU"/>
    <property type="match status" value="1"/>
</dbReference>
<dbReference type="PANTHER" id="PTHR34848">
    <property type="match status" value="1"/>
</dbReference>
<dbReference type="Pfam" id="PF02283">
    <property type="entry name" value="CobU"/>
    <property type="match status" value="1"/>
</dbReference>
<comment type="caution">
    <text evidence="15">The sequence shown here is derived from an EMBL/GenBank/DDBJ whole genome shotgun (WGS) entry which is preliminary data.</text>
</comment>
<comment type="catalytic activity">
    <reaction evidence="2 14">
        <text>adenosylcob(III)inamide phosphate + GTP + H(+) = adenosylcob(III)inamide-GDP + diphosphate</text>
        <dbReference type="Rhea" id="RHEA:22712"/>
        <dbReference type="ChEBI" id="CHEBI:15378"/>
        <dbReference type="ChEBI" id="CHEBI:33019"/>
        <dbReference type="ChEBI" id="CHEBI:37565"/>
        <dbReference type="ChEBI" id="CHEBI:58502"/>
        <dbReference type="ChEBI" id="CHEBI:60487"/>
        <dbReference type="EC" id="2.7.7.62"/>
    </reaction>
</comment>
<comment type="catalytic activity">
    <reaction evidence="3">
        <text>adenosylcob(III)inamide + GTP = adenosylcob(III)inamide phosphate + GDP + H(+)</text>
        <dbReference type="Rhea" id="RHEA:15765"/>
        <dbReference type="ChEBI" id="CHEBI:2480"/>
        <dbReference type="ChEBI" id="CHEBI:15378"/>
        <dbReference type="ChEBI" id="CHEBI:37565"/>
        <dbReference type="ChEBI" id="CHEBI:58189"/>
        <dbReference type="ChEBI" id="CHEBI:58502"/>
        <dbReference type="EC" id="2.7.1.156"/>
    </reaction>
</comment>
<evidence type="ECO:0000256" key="2">
    <source>
        <dbReference type="ARBA" id="ARBA00000711"/>
    </source>
</evidence>
<dbReference type="EC" id="2.7.1.156" evidence="14"/>
<evidence type="ECO:0000256" key="10">
    <source>
        <dbReference type="ARBA" id="ARBA00022741"/>
    </source>
</evidence>
<keyword evidence="15" id="KW-0548">Nucleotidyltransferase</keyword>
<evidence type="ECO:0000256" key="6">
    <source>
        <dbReference type="ARBA" id="ARBA00005159"/>
    </source>
</evidence>
<evidence type="ECO:0000256" key="8">
    <source>
        <dbReference type="ARBA" id="ARBA00022573"/>
    </source>
</evidence>
<keyword evidence="8 14" id="KW-0169">Cobalamin biosynthesis</keyword>
<evidence type="ECO:0000256" key="3">
    <source>
        <dbReference type="ARBA" id="ARBA00001522"/>
    </source>
</evidence>
<dbReference type="RefSeq" id="WP_192376769.1">
    <property type="nucleotide sequence ID" value="NZ_CAJHIV010000001.1"/>
</dbReference>
<name>A0ABR9D6Y6_9GAMM</name>
<comment type="function">
    <text evidence="4 14">Catalyzes ATP-dependent phosphorylation of adenosylcobinamide and addition of GMP to adenosylcobinamide phosphate.</text>
</comment>
<dbReference type="SUPFAM" id="SSF52540">
    <property type="entry name" value="P-loop containing nucleoside triphosphate hydrolases"/>
    <property type="match status" value="1"/>
</dbReference>
<keyword evidence="9 14" id="KW-0808">Transferase</keyword>
<evidence type="ECO:0000256" key="5">
    <source>
        <dbReference type="ARBA" id="ARBA00004692"/>
    </source>
</evidence>
<reference evidence="15 16" key="1">
    <citation type="submission" date="2020-09" db="EMBL/GenBank/DDBJ databases">
        <title>Methylomonas albis sp. nov. and Methylomonas fluvii sp. nov.: Two cold-adapted methanotrophs from the River Elbe and an amended description of Methylovulum psychrotolerans strain Eb1.</title>
        <authorList>
            <person name="Bussmann I.K."/>
            <person name="Klings K.-W."/>
            <person name="Warnstedt J."/>
            <person name="Hoppert M."/>
            <person name="Saborowski A."/>
            <person name="Horn F."/>
            <person name="Liebner S."/>
        </authorList>
    </citation>
    <scope>NUCLEOTIDE SEQUENCE [LARGE SCALE GENOMIC DNA]</scope>
    <source>
        <strain evidence="15 16">EbA</strain>
    </source>
</reference>
<comment type="pathway">
    <text evidence="5 14">Cofactor biosynthesis; adenosylcobalamin biosynthesis; adenosylcobalamin from cob(II)yrinate a,c-diamide: step 6/7.</text>
</comment>
<evidence type="ECO:0000256" key="11">
    <source>
        <dbReference type="ARBA" id="ARBA00022777"/>
    </source>
</evidence>
<evidence type="ECO:0000313" key="15">
    <source>
        <dbReference type="EMBL" id="MBD9358541.1"/>
    </source>
</evidence>
<keyword evidence="12 14" id="KW-0067">ATP-binding</keyword>
<dbReference type="GO" id="GO:0008820">
    <property type="term" value="F:cobinamide phosphate guanylyltransferase activity"/>
    <property type="evidence" value="ECO:0007669"/>
    <property type="project" value="UniProtKB-EC"/>
</dbReference>
<protein>
    <recommendedName>
        <fullName evidence="14">Bifunctional adenosylcobalamin biosynthesis protein</fullName>
        <ecNumber evidence="14">2.7.1.156</ecNumber>
        <ecNumber evidence="14">2.7.7.62</ecNumber>
    </recommendedName>
</protein>
<evidence type="ECO:0000256" key="14">
    <source>
        <dbReference type="PIRNR" id="PIRNR006135"/>
    </source>
</evidence>
<dbReference type="EC" id="2.7.7.62" evidence="14"/>
<accession>A0ABR9D6Y6</accession>
<keyword evidence="11 14" id="KW-0418">Kinase</keyword>
<comment type="pathway">
    <text evidence="6 14">Cofactor biosynthesis; adenosylcobalamin biosynthesis; adenosylcobalamin from cob(II)yrinate a,c-diamide: step 5/7.</text>
</comment>
<keyword evidence="13 14" id="KW-0342">GTP-binding</keyword>
<organism evidence="15 16">
    <name type="scientific">Methylomonas albis</name>
    <dbReference type="NCBI Taxonomy" id="1854563"/>
    <lineage>
        <taxon>Bacteria</taxon>
        <taxon>Pseudomonadati</taxon>
        <taxon>Pseudomonadota</taxon>
        <taxon>Gammaproteobacteria</taxon>
        <taxon>Methylococcales</taxon>
        <taxon>Methylococcaceae</taxon>
        <taxon>Methylomonas</taxon>
    </lineage>
</organism>
<dbReference type="GO" id="GO:0043752">
    <property type="term" value="F:adenosylcobinamide kinase activity"/>
    <property type="evidence" value="ECO:0007669"/>
    <property type="project" value="UniProtKB-EC"/>
</dbReference>
<evidence type="ECO:0000256" key="1">
    <source>
        <dbReference type="ARBA" id="ARBA00000312"/>
    </source>
</evidence>